<keyword evidence="1" id="KW-0812">Transmembrane</keyword>
<feature type="transmembrane region" description="Helical" evidence="1">
    <location>
        <begin position="6"/>
        <end position="27"/>
    </location>
</feature>
<gene>
    <name evidence="2" type="ORF">LPB04_20715</name>
</gene>
<dbReference type="KEGG" id="mlir:LPB04_20715"/>
<name>A0A7L9U362_9BURK</name>
<evidence type="ECO:0000256" key="1">
    <source>
        <dbReference type="SAM" id="Phobius"/>
    </source>
</evidence>
<sequence>METGEVLGLQLPAMLAFVALLAGLILLARQLHKLRRPAVVRRGVHPPVPHKGPSRPD</sequence>
<dbReference type="EMBL" id="CP062941">
    <property type="protein sequence ID" value="QOL49300.1"/>
    <property type="molecule type" value="Genomic_DNA"/>
</dbReference>
<keyword evidence="1" id="KW-0472">Membrane</keyword>
<evidence type="ECO:0000313" key="3">
    <source>
        <dbReference type="Proteomes" id="UP000593875"/>
    </source>
</evidence>
<keyword evidence="3" id="KW-1185">Reference proteome</keyword>
<accession>A0A7L9U362</accession>
<proteinExistence type="predicted"/>
<dbReference type="AlphaFoldDB" id="A0A7L9U362"/>
<dbReference type="Proteomes" id="UP000593875">
    <property type="component" value="Chromosome"/>
</dbReference>
<keyword evidence="1" id="KW-1133">Transmembrane helix</keyword>
<organism evidence="2 3">
    <name type="scientific">Massilia litorea</name>
    <dbReference type="NCBI Taxonomy" id="2769491"/>
    <lineage>
        <taxon>Bacteria</taxon>
        <taxon>Pseudomonadati</taxon>
        <taxon>Pseudomonadota</taxon>
        <taxon>Betaproteobacteria</taxon>
        <taxon>Burkholderiales</taxon>
        <taxon>Oxalobacteraceae</taxon>
        <taxon>Telluria group</taxon>
        <taxon>Massilia</taxon>
    </lineage>
</organism>
<protein>
    <submittedName>
        <fullName evidence="2">Uncharacterized protein</fullName>
    </submittedName>
</protein>
<dbReference type="RefSeq" id="WP_193686342.1">
    <property type="nucleotide sequence ID" value="NZ_CP062941.1"/>
</dbReference>
<evidence type="ECO:0000313" key="2">
    <source>
        <dbReference type="EMBL" id="QOL49300.1"/>
    </source>
</evidence>
<reference evidence="2 3" key="1">
    <citation type="submission" date="2020-10" db="EMBL/GenBank/DDBJ databases">
        <title>Genome sequencing of Massilia sp. LPB0304.</title>
        <authorList>
            <person name="Kim J."/>
        </authorList>
    </citation>
    <scope>NUCLEOTIDE SEQUENCE [LARGE SCALE GENOMIC DNA]</scope>
    <source>
        <strain evidence="2 3">LPB0304</strain>
    </source>
</reference>